<dbReference type="PANTHER" id="PTHR21666:SF270">
    <property type="entry name" value="MUREIN HYDROLASE ACTIVATOR ENVC"/>
    <property type="match status" value="1"/>
</dbReference>
<feature type="domain" description="M23ase beta-sheet core" evidence="2">
    <location>
        <begin position="181"/>
        <end position="278"/>
    </location>
</feature>
<dbReference type="Pfam" id="PF01551">
    <property type="entry name" value="Peptidase_M23"/>
    <property type="match status" value="1"/>
</dbReference>
<reference evidence="3 4" key="1">
    <citation type="submission" date="2019-03" db="EMBL/GenBank/DDBJ databases">
        <title>Diversity of the mouse oral microbiome.</title>
        <authorList>
            <person name="Joseph S."/>
            <person name="Aduse-Opoku J."/>
            <person name="Curtis M."/>
            <person name="Wade W."/>
            <person name="Hashim A."/>
        </authorList>
    </citation>
    <scope>NUCLEOTIDE SEQUENCE [LARGE SCALE GENOMIC DNA]</scope>
    <source>
        <strain evidence="3 4">P1012</strain>
    </source>
</reference>
<dbReference type="EMBL" id="SPQB01000029">
    <property type="protein sequence ID" value="TFU32293.1"/>
    <property type="molecule type" value="Genomic_DNA"/>
</dbReference>
<dbReference type="InterPro" id="IPR050570">
    <property type="entry name" value="Cell_wall_metabolism_enzyme"/>
</dbReference>
<dbReference type="AlphaFoldDB" id="A0A4Y9FTT9"/>
<evidence type="ECO:0000313" key="4">
    <source>
        <dbReference type="Proteomes" id="UP000298358"/>
    </source>
</evidence>
<dbReference type="RefSeq" id="WP_135114920.1">
    <property type="nucleotide sequence ID" value="NZ_JADGLL010000029.1"/>
</dbReference>
<dbReference type="Proteomes" id="UP000298358">
    <property type="component" value="Unassembled WGS sequence"/>
</dbReference>
<dbReference type="InterPro" id="IPR011055">
    <property type="entry name" value="Dup_hybrid_motif"/>
</dbReference>
<feature type="non-terminal residue" evidence="3">
    <location>
        <position position="373"/>
    </location>
</feature>
<evidence type="ECO:0000259" key="2">
    <source>
        <dbReference type="Pfam" id="PF01551"/>
    </source>
</evidence>
<dbReference type="Gene3D" id="2.70.70.10">
    <property type="entry name" value="Glucose Permease (Domain IIA)"/>
    <property type="match status" value="1"/>
</dbReference>
<dbReference type="InterPro" id="IPR016047">
    <property type="entry name" value="M23ase_b-sheet_dom"/>
</dbReference>
<evidence type="ECO:0000256" key="1">
    <source>
        <dbReference type="SAM" id="MobiDB-lite"/>
    </source>
</evidence>
<accession>A0A4Y9FTT9</accession>
<organism evidence="3 4">
    <name type="scientific">Microbacterium paludicola</name>
    <dbReference type="NCBI Taxonomy" id="300019"/>
    <lineage>
        <taxon>Bacteria</taxon>
        <taxon>Bacillati</taxon>
        <taxon>Actinomycetota</taxon>
        <taxon>Actinomycetes</taxon>
        <taxon>Micrococcales</taxon>
        <taxon>Microbacteriaceae</taxon>
        <taxon>Microbacterium</taxon>
    </lineage>
</organism>
<name>A0A4Y9FTT9_9MICO</name>
<feature type="compositionally biased region" description="Low complexity" evidence="1">
    <location>
        <begin position="362"/>
        <end position="373"/>
    </location>
</feature>
<keyword evidence="4" id="KW-1185">Reference proteome</keyword>
<dbReference type="CDD" id="cd12797">
    <property type="entry name" value="M23_peptidase"/>
    <property type="match status" value="1"/>
</dbReference>
<gene>
    <name evidence="3" type="ORF">E4U02_11190</name>
</gene>
<dbReference type="SUPFAM" id="SSF51261">
    <property type="entry name" value="Duplicated hybrid motif"/>
    <property type="match status" value="1"/>
</dbReference>
<feature type="region of interest" description="Disordered" evidence="1">
    <location>
        <begin position="285"/>
        <end position="373"/>
    </location>
</feature>
<dbReference type="PANTHER" id="PTHR21666">
    <property type="entry name" value="PEPTIDASE-RELATED"/>
    <property type="match status" value="1"/>
</dbReference>
<proteinExistence type="predicted"/>
<comment type="caution">
    <text evidence="3">The sequence shown here is derived from an EMBL/GenBank/DDBJ whole genome shotgun (WGS) entry which is preliminary data.</text>
</comment>
<protein>
    <submittedName>
        <fullName evidence="3">M23 family metallopeptidase</fullName>
    </submittedName>
</protein>
<feature type="compositionally biased region" description="Pro residues" evidence="1">
    <location>
        <begin position="311"/>
        <end position="361"/>
    </location>
</feature>
<dbReference type="GO" id="GO:0004222">
    <property type="term" value="F:metalloendopeptidase activity"/>
    <property type="evidence" value="ECO:0007669"/>
    <property type="project" value="TreeGrafter"/>
</dbReference>
<evidence type="ECO:0000313" key="3">
    <source>
        <dbReference type="EMBL" id="TFU32293.1"/>
    </source>
</evidence>
<dbReference type="OrthoDB" id="1099523at2"/>
<sequence>MHAPIAKPVQHPVTPHPRHVFAVRAGRSTAVLALLGLSVAATGAAFPTPAEQTAAPVSIVAEPAMAGGSDEEQTGFGAPDVGLPRFVGEGLPEETADLAAEVKAAASLVAPSAYEATTPEELAEARREARLKLVRAAIAAGIPVDLTGFAEDLDLSQVGQLAWPVSGGGSITDVFGARGGRHMGLDIAAASGTPIGAAAPGIVILSSEGYFGYGVAVMILHVDGMVTLYGHMVHGSRVVDAGDWVETGTPIGLVGNTGRSFGPHLHFEVRVGGVPVDPLGYLGGSSKRPDIKGWTPKDVPAPGQPAALPEDPTPSGTPTPSPSGTPTGTPTPSPTGTPSGTPTPSPTGTPTGTPTPTPTPSGTPTGTPTPSTS</sequence>